<evidence type="ECO:0000256" key="3">
    <source>
        <dbReference type="ARBA" id="ARBA00022525"/>
    </source>
</evidence>
<dbReference type="Proteomes" id="UP000504629">
    <property type="component" value="Unplaced"/>
</dbReference>
<dbReference type="OrthoDB" id="7776143at2759"/>
<accession>A0A6J2KHT3</accession>
<dbReference type="CTD" id="693000"/>
<dbReference type="InterPro" id="IPR011042">
    <property type="entry name" value="6-blade_b-propeller_TolB-like"/>
</dbReference>
<dbReference type="PANTHER" id="PTHR10009">
    <property type="entry name" value="PROTEIN YELLOW-RELATED"/>
    <property type="match status" value="1"/>
</dbReference>
<evidence type="ECO:0000313" key="7">
    <source>
        <dbReference type="Proteomes" id="UP000504629"/>
    </source>
</evidence>
<gene>
    <name evidence="8" type="primary">LOC114251509</name>
</gene>
<comment type="similarity">
    <text evidence="2">Belongs to the major royal jelly protein family.</text>
</comment>
<keyword evidence="4 6" id="KW-0732">Signal</keyword>
<reference evidence="8" key="1">
    <citation type="submission" date="2025-08" db="UniProtKB">
        <authorList>
            <consortium name="RefSeq"/>
        </authorList>
    </citation>
    <scope>IDENTIFICATION</scope>
    <source>
        <tissue evidence="8">Silk gland</tissue>
    </source>
</reference>
<organism evidence="7 8">
    <name type="scientific">Bombyx mandarina</name>
    <name type="common">Wild silk moth</name>
    <name type="synonym">Wild silkworm</name>
    <dbReference type="NCBI Taxonomy" id="7092"/>
    <lineage>
        <taxon>Eukaryota</taxon>
        <taxon>Metazoa</taxon>
        <taxon>Ecdysozoa</taxon>
        <taxon>Arthropoda</taxon>
        <taxon>Hexapoda</taxon>
        <taxon>Insecta</taxon>
        <taxon>Pterygota</taxon>
        <taxon>Neoptera</taxon>
        <taxon>Endopterygota</taxon>
        <taxon>Lepidoptera</taxon>
        <taxon>Glossata</taxon>
        <taxon>Ditrysia</taxon>
        <taxon>Bombycoidea</taxon>
        <taxon>Bombycidae</taxon>
        <taxon>Bombycinae</taxon>
        <taxon>Bombyx</taxon>
    </lineage>
</organism>
<dbReference type="AlphaFoldDB" id="A0A6J2KHT3"/>
<dbReference type="InterPro" id="IPR017996">
    <property type="entry name" value="MRJP/yellow-related"/>
</dbReference>
<dbReference type="Pfam" id="PF03022">
    <property type="entry name" value="MRJP"/>
    <property type="match status" value="1"/>
</dbReference>
<protein>
    <submittedName>
        <fullName evidence="8">L-dopachrome tautomerase yellow-f2-like</fullName>
    </submittedName>
</protein>
<dbReference type="Gene3D" id="2.120.10.30">
    <property type="entry name" value="TolB, C-terminal domain"/>
    <property type="match status" value="1"/>
</dbReference>
<comment type="subcellular location">
    <subcellularLocation>
        <location evidence="1">Secreted</location>
    </subcellularLocation>
</comment>
<keyword evidence="7" id="KW-1185">Reference proteome</keyword>
<feature type="chain" id="PRO_5027068763" evidence="6">
    <location>
        <begin position="17"/>
        <end position="459"/>
    </location>
</feature>
<dbReference type="GO" id="GO:0005576">
    <property type="term" value="C:extracellular region"/>
    <property type="evidence" value="ECO:0007669"/>
    <property type="project" value="UniProtKB-SubCell"/>
</dbReference>
<feature type="region of interest" description="Disordered" evidence="5">
    <location>
        <begin position="54"/>
        <end position="76"/>
    </location>
</feature>
<keyword evidence="3" id="KW-0964">Secreted</keyword>
<feature type="signal peptide" evidence="6">
    <location>
        <begin position="1"/>
        <end position="16"/>
    </location>
</feature>
<evidence type="ECO:0000256" key="5">
    <source>
        <dbReference type="SAM" id="MobiDB-lite"/>
    </source>
</evidence>
<dbReference type="RefSeq" id="XP_028041595.1">
    <property type="nucleotide sequence ID" value="XM_028185794.1"/>
</dbReference>
<name>A0A6J2KHT3_BOMMA</name>
<evidence type="ECO:0000256" key="6">
    <source>
        <dbReference type="SAM" id="SignalP"/>
    </source>
</evidence>
<feature type="compositionally biased region" description="Polar residues" evidence="5">
    <location>
        <begin position="62"/>
        <end position="74"/>
    </location>
</feature>
<dbReference type="PANTHER" id="PTHR10009:SF10">
    <property type="entry name" value="L-DOPACHROME TAUTOMERASE YELLOW-F-RELATED"/>
    <property type="match status" value="1"/>
</dbReference>
<dbReference type="GeneID" id="114251509"/>
<evidence type="ECO:0000256" key="2">
    <source>
        <dbReference type="ARBA" id="ARBA00009127"/>
    </source>
</evidence>
<proteinExistence type="inferred from homology"/>
<evidence type="ECO:0000256" key="1">
    <source>
        <dbReference type="ARBA" id="ARBA00004613"/>
    </source>
</evidence>
<evidence type="ECO:0000256" key="4">
    <source>
        <dbReference type="ARBA" id="ARBA00022729"/>
    </source>
</evidence>
<sequence length="459" mass="52393">MKVFLLFLLLAVTASGQLMSRKVGKLTEVFAWKQLTYNIQGNLFLEDRFATDTDRRRRQTDSGFRQDNRNQLSNRGDLPLRPSWNLFRPEIVRPFVKPVENETGRFFVQYNNVPMGVEKVGDRLFITVPRRRYGVPSTLNYVDLTTDSNTRSPALRPYPSLREGSSLVSVYRTRADECGRLWMVDTGRLEIPDNHQQVQPPAIVVFDLNTDRELFRYQFKSSDIPAENTPTGLASITIDTKSGCDTAHAYVPDLTTYGIIVYSLRDNDSWRISHSYFHFNPIAGNLNIAGQSFQWSDGIFSLTIKKTDDRCDTAYFHPLISTHEFAVSTCLLNNRTASSDSDYWTRYSIVGERGPNSQSTMHAHDAETNVMFYAEVGRDAFSCWNTAKPLTPSNVEILAKDAIRLSYPSDLHITDGEVWLMANSLPRFGYARLDTNEYNFFIYRANIRDAIYGTTCSGR</sequence>
<evidence type="ECO:0000313" key="8">
    <source>
        <dbReference type="RefSeq" id="XP_028041595.1"/>
    </source>
</evidence>
<dbReference type="PRINTS" id="PR01366">
    <property type="entry name" value="ROYALJELLY"/>
</dbReference>
<dbReference type="KEGG" id="bman:114251509"/>